<dbReference type="InterPro" id="IPR000210">
    <property type="entry name" value="BTB/POZ_dom"/>
</dbReference>
<dbReference type="SUPFAM" id="SSF54695">
    <property type="entry name" value="POZ domain"/>
    <property type="match status" value="1"/>
</dbReference>
<feature type="compositionally biased region" description="Low complexity" evidence="1">
    <location>
        <begin position="156"/>
        <end position="172"/>
    </location>
</feature>
<feature type="region of interest" description="Disordered" evidence="1">
    <location>
        <begin position="233"/>
        <end position="272"/>
    </location>
</feature>
<protein>
    <recommendedName>
        <fullName evidence="2">BTB domain-containing protein</fullName>
    </recommendedName>
</protein>
<reference evidence="3 4" key="1">
    <citation type="submission" date="2016-04" db="EMBL/GenBank/DDBJ databases">
        <title>A degradative enzymes factory behind the ericoid mycorrhizal symbiosis.</title>
        <authorList>
            <consortium name="DOE Joint Genome Institute"/>
            <person name="Martino E."/>
            <person name="Morin E."/>
            <person name="Grelet G."/>
            <person name="Kuo A."/>
            <person name="Kohler A."/>
            <person name="Daghino S."/>
            <person name="Barry K."/>
            <person name="Choi C."/>
            <person name="Cichocki N."/>
            <person name="Clum A."/>
            <person name="Copeland A."/>
            <person name="Hainaut M."/>
            <person name="Haridas S."/>
            <person name="Labutti K."/>
            <person name="Lindquist E."/>
            <person name="Lipzen A."/>
            <person name="Khouja H.-R."/>
            <person name="Murat C."/>
            <person name="Ohm R."/>
            <person name="Olson A."/>
            <person name="Spatafora J."/>
            <person name="Veneault-Fourrey C."/>
            <person name="Henrissat B."/>
            <person name="Grigoriev I."/>
            <person name="Martin F."/>
            <person name="Perotto S."/>
        </authorList>
    </citation>
    <scope>NUCLEOTIDE SEQUENCE [LARGE SCALE GENOMIC DNA]</scope>
    <source>
        <strain evidence="3 4">E</strain>
    </source>
</reference>
<accession>A0A2J6SMH4</accession>
<feature type="region of interest" description="Disordered" evidence="1">
    <location>
        <begin position="1"/>
        <end position="28"/>
    </location>
</feature>
<dbReference type="InParanoid" id="A0A2J6SMH4"/>
<dbReference type="Proteomes" id="UP000235371">
    <property type="component" value="Unassembled WGS sequence"/>
</dbReference>
<dbReference type="Gene3D" id="3.30.710.10">
    <property type="entry name" value="Potassium Channel Kv1.1, Chain A"/>
    <property type="match status" value="1"/>
</dbReference>
<evidence type="ECO:0000259" key="2">
    <source>
        <dbReference type="PROSITE" id="PS50097"/>
    </source>
</evidence>
<dbReference type="CDD" id="cd18186">
    <property type="entry name" value="BTB_POZ_ZBTB_KLHL-like"/>
    <property type="match status" value="1"/>
</dbReference>
<dbReference type="STRING" id="1095630.A0A2J6SMH4"/>
<name>A0A2J6SMH4_9HELO</name>
<keyword evidence="4" id="KW-1185">Reference proteome</keyword>
<dbReference type="PROSITE" id="PS50097">
    <property type="entry name" value="BTB"/>
    <property type="match status" value="1"/>
</dbReference>
<sequence>MARTRGSGQPAAERGERSLDAAMRAPSTTTPEVVVLDYVEEEVKVKEVADPRRDLYLSTVDGRYSSPIIPVRVGPHAETFPVHKDILTKSEYFRKALDGEFREAGDQAIDLPEEDPDIFSFVVAFLYEEKFVPIKPMAMALVTEPDKGKGREADDTNSGSEDGTDSGGSASDESTRSRRRAQARRRRQERAWVQSQLKAPGRHRPDCTCASCTSENISPACWSCGAARRPMPPRPRGYPPPGAQPVIIRNGYPHPQGPRNRDRERERRRNSRNNVVMVEEPILEERMSQEDLHTWSLAYTLSIDVYVCADRYLMQDFKSFEVAGLYASIPAVLKSCKTLQQGVSPMDPLLKKVFARVGFLQARMWKNYQEETQSFFAENPDLAFLIMKEMVERRELDIEDDLPAMERPPPLFPLGPEEIFVHPGPRPRPRRDPYY</sequence>
<evidence type="ECO:0000313" key="3">
    <source>
        <dbReference type="EMBL" id="PMD51920.1"/>
    </source>
</evidence>
<evidence type="ECO:0000256" key="1">
    <source>
        <dbReference type="SAM" id="MobiDB-lite"/>
    </source>
</evidence>
<dbReference type="RefSeq" id="XP_024728824.1">
    <property type="nucleotide sequence ID" value="XM_024871314.1"/>
</dbReference>
<dbReference type="AlphaFoldDB" id="A0A2J6SMH4"/>
<dbReference type="OrthoDB" id="6359816at2759"/>
<feature type="domain" description="BTB" evidence="2">
    <location>
        <begin position="65"/>
        <end position="135"/>
    </location>
</feature>
<dbReference type="GeneID" id="36579396"/>
<dbReference type="PANTHER" id="PTHR47843">
    <property type="entry name" value="BTB DOMAIN-CONTAINING PROTEIN-RELATED"/>
    <property type="match status" value="1"/>
</dbReference>
<feature type="compositionally biased region" description="Basic and acidic residues" evidence="1">
    <location>
        <begin position="145"/>
        <end position="154"/>
    </location>
</feature>
<proteinExistence type="predicted"/>
<feature type="compositionally biased region" description="Pro residues" evidence="1">
    <location>
        <begin position="233"/>
        <end position="243"/>
    </location>
</feature>
<dbReference type="EMBL" id="KZ613912">
    <property type="protein sequence ID" value="PMD51920.1"/>
    <property type="molecule type" value="Genomic_DNA"/>
</dbReference>
<gene>
    <name evidence="3" type="ORF">K444DRAFT_246048</name>
</gene>
<feature type="region of interest" description="Disordered" evidence="1">
    <location>
        <begin position="411"/>
        <end position="435"/>
    </location>
</feature>
<dbReference type="PANTHER" id="PTHR47843:SF6">
    <property type="entry name" value="BTB DOMAIN-CONTAINING PROTEIN"/>
    <property type="match status" value="1"/>
</dbReference>
<organism evidence="3 4">
    <name type="scientific">Hyaloscypha bicolor E</name>
    <dbReference type="NCBI Taxonomy" id="1095630"/>
    <lineage>
        <taxon>Eukaryota</taxon>
        <taxon>Fungi</taxon>
        <taxon>Dikarya</taxon>
        <taxon>Ascomycota</taxon>
        <taxon>Pezizomycotina</taxon>
        <taxon>Leotiomycetes</taxon>
        <taxon>Helotiales</taxon>
        <taxon>Hyaloscyphaceae</taxon>
        <taxon>Hyaloscypha</taxon>
        <taxon>Hyaloscypha bicolor</taxon>
    </lineage>
</organism>
<evidence type="ECO:0000313" key="4">
    <source>
        <dbReference type="Proteomes" id="UP000235371"/>
    </source>
</evidence>
<feature type="compositionally biased region" description="Basic residues" evidence="1">
    <location>
        <begin position="177"/>
        <end position="188"/>
    </location>
</feature>
<dbReference type="Pfam" id="PF00651">
    <property type="entry name" value="BTB"/>
    <property type="match status" value="1"/>
</dbReference>
<feature type="region of interest" description="Disordered" evidence="1">
    <location>
        <begin position="145"/>
        <end position="206"/>
    </location>
</feature>
<dbReference type="InterPro" id="IPR011333">
    <property type="entry name" value="SKP1/BTB/POZ_sf"/>
</dbReference>